<name>A0A518BUA5_9BACT</name>
<dbReference type="EMBL" id="CP036280">
    <property type="protein sequence ID" value="QDU70531.1"/>
    <property type="molecule type" value="Genomic_DNA"/>
</dbReference>
<dbReference type="InterPro" id="IPR016134">
    <property type="entry name" value="Dockerin_dom"/>
</dbReference>
<dbReference type="Gene3D" id="1.10.1330.10">
    <property type="entry name" value="Dockerin domain"/>
    <property type="match status" value="1"/>
</dbReference>
<evidence type="ECO:0000313" key="3">
    <source>
        <dbReference type="EMBL" id="QDU70531.1"/>
    </source>
</evidence>
<reference evidence="3 4" key="1">
    <citation type="submission" date="2019-02" db="EMBL/GenBank/DDBJ databases">
        <title>Deep-cultivation of Planctomycetes and their phenomic and genomic characterization uncovers novel biology.</title>
        <authorList>
            <person name="Wiegand S."/>
            <person name="Jogler M."/>
            <person name="Boedeker C."/>
            <person name="Pinto D."/>
            <person name="Vollmers J."/>
            <person name="Rivas-Marin E."/>
            <person name="Kohn T."/>
            <person name="Peeters S.H."/>
            <person name="Heuer A."/>
            <person name="Rast P."/>
            <person name="Oberbeckmann S."/>
            <person name="Bunk B."/>
            <person name="Jeske O."/>
            <person name="Meyerdierks A."/>
            <person name="Storesund J.E."/>
            <person name="Kallscheuer N."/>
            <person name="Luecker S."/>
            <person name="Lage O.M."/>
            <person name="Pohl T."/>
            <person name="Merkel B.J."/>
            <person name="Hornburger P."/>
            <person name="Mueller R.-W."/>
            <person name="Bruemmer F."/>
            <person name="Labrenz M."/>
            <person name="Spormann A.M."/>
            <person name="Op den Camp H."/>
            <person name="Overmann J."/>
            <person name="Amann R."/>
            <person name="Jetten M.S.M."/>
            <person name="Mascher T."/>
            <person name="Medema M.H."/>
            <person name="Devos D.P."/>
            <person name="Kaster A.-K."/>
            <person name="Ovreas L."/>
            <person name="Rohde M."/>
            <person name="Galperin M.Y."/>
            <person name="Jogler C."/>
        </authorList>
    </citation>
    <scope>NUCLEOTIDE SEQUENCE [LARGE SCALE GENOMIC DNA]</scope>
    <source>
        <strain evidence="3 4">Pan265</strain>
    </source>
</reference>
<dbReference type="InterPro" id="IPR002105">
    <property type="entry name" value="Dockerin_1_rpt"/>
</dbReference>
<protein>
    <recommendedName>
        <fullName evidence="2">Dockerin domain-containing protein</fullName>
    </recommendedName>
</protein>
<accession>A0A518BUA5</accession>
<feature type="domain" description="Dockerin" evidence="2">
    <location>
        <begin position="846"/>
        <end position="907"/>
    </location>
</feature>
<dbReference type="Pfam" id="PF00404">
    <property type="entry name" value="Dockerin_1"/>
    <property type="match status" value="1"/>
</dbReference>
<dbReference type="InterPro" id="IPR013320">
    <property type="entry name" value="ConA-like_dom_sf"/>
</dbReference>
<feature type="chain" id="PRO_5021889990" description="Dockerin domain-containing protein" evidence="1">
    <location>
        <begin position="31"/>
        <end position="927"/>
    </location>
</feature>
<dbReference type="GO" id="GO:0000272">
    <property type="term" value="P:polysaccharide catabolic process"/>
    <property type="evidence" value="ECO:0007669"/>
    <property type="project" value="InterPro"/>
</dbReference>
<proteinExistence type="predicted"/>
<keyword evidence="4" id="KW-1185">Reference proteome</keyword>
<evidence type="ECO:0000256" key="1">
    <source>
        <dbReference type="SAM" id="SignalP"/>
    </source>
</evidence>
<dbReference type="InterPro" id="IPR036439">
    <property type="entry name" value="Dockerin_dom_sf"/>
</dbReference>
<dbReference type="PROSITE" id="PS51766">
    <property type="entry name" value="DOCKERIN"/>
    <property type="match status" value="1"/>
</dbReference>
<dbReference type="Proteomes" id="UP000320386">
    <property type="component" value="Chromosome"/>
</dbReference>
<dbReference type="RefSeq" id="WP_145444698.1">
    <property type="nucleotide sequence ID" value="NZ_CP036280.1"/>
</dbReference>
<dbReference type="KEGG" id="mcad:Pan265_03590"/>
<evidence type="ECO:0000259" key="2">
    <source>
        <dbReference type="PROSITE" id="PS51766"/>
    </source>
</evidence>
<evidence type="ECO:0000313" key="4">
    <source>
        <dbReference type="Proteomes" id="UP000320386"/>
    </source>
</evidence>
<dbReference type="SUPFAM" id="SSF63446">
    <property type="entry name" value="Type I dockerin domain"/>
    <property type="match status" value="1"/>
</dbReference>
<sequence precursor="true">MRSDRQQTRRMLQGALALGLLGAAVTSAHADLTSDYQNLINSDSGLINYWTFEDVAPGGSFTTVADVVGGQHGTVIGTVDAQAGLVGTAGFFPGDTDGDMINNVVEIVGSDTNGLFDLQGSFTIEALVKTDQLSADNWSGIVSKGDSAWRIARNRGDDFIQGGANGLAGGVTNGFHDLDNSIWHYVALSYDQTTGVQTVYFDDSATSSTTTPGNSVDINAFTVMIGGNAEKPEREWLGLIDEVAIYNNSLSQADVNSRLTILDADPGAIDAVKIAYWTGAQASGSFGAGAGWDNGNQAPQTLDAVIIGQNGDVSFNQTLEIDSLEVGTTQDILSNPSSGEGKLTINGGELYVSGGADGTVGRGTKGEVLQTGGKLHFAGEDFEIGEDPNGDGTYTMTGGILQIGYWVEAPQFDNGWWMTNDSSAGDDLAIGRDRTVDEQGNSSDVASGVLDMSGDSEVRVANDVFLDVGYAEVHMTDNATMRVGDDLRAASADRGEGFMDIRGNALVQVEGRFSIADSNLSTMDVTVAGDATVEVGMYLVVSGQDSLNEAGVGTLTIEDNATINVGSIIYRGDTNGEPGLPTEETPAADRVADEHAFFVGTGNSSQGSGAVYQNGAGSLMTIGRIANIGFRTIGDYTITAGTFEVRGDAPISGVDFETGLSDDDGFVDGGGDVIIGVQGGSVGSFTYEGGTVDVFRDFTVGLGGEGTLKIVSGESGDADATGSFTIGGDLGFGGDFAGSEGGTGSLVAVLNGGEFTTIDVTGSNPETVGDLYIYDGATFDLELEGVAEVGRYLLISYAGDRYASDTSAADTGEFIETDVLQTLGIEYYLDYSVAGEVALVIESVDQLLLDGDFNFDGNVDLLDLSILAANFNQSAGVSGGDANGDGIVDLLDLSLLASNFGSSSVPEPAAAVLGLLGLGVVTRRRSA</sequence>
<dbReference type="InterPro" id="IPR018247">
    <property type="entry name" value="EF_Hand_1_Ca_BS"/>
</dbReference>
<dbReference type="AlphaFoldDB" id="A0A518BUA5"/>
<dbReference type="GO" id="GO:0004553">
    <property type="term" value="F:hydrolase activity, hydrolyzing O-glycosyl compounds"/>
    <property type="evidence" value="ECO:0007669"/>
    <property type="project" value="InterPro"/>
</dbReference>
<dbReference type="SUPFAM" id="SSF49899">
    <property type="entry name" value="Concanavalin A-like lectins/glucanases"/>
    <property type="match status" value="1"/>
</dbReference>
<keyword evidence="1" id="KW-0732">Signal</keyword>
<dbReference type="PROSITE" id="PS00018">
    <property type="entry name" value="EF_HAND_1"/>
    <property type="match status" value="1"/>
</dbReference>
<dbReference type="Gene3D" id="2.60.120.200">
    <property type="match status" value="1"/>
</dbReference>
<feature type="signal peptide" evidence="1">
    <location>
        <begin position="1"/>
        <end position="30"/>
    </location>
</feature>
<dbReference type="Pfam" id="PF13385">
    <property type="entry name" value="Laminin_G_3"/>
    <property type="match status" value="1"/>
</dbReference>
<dbReference type="OrthoDB" id="8198236at2"/>
<gene>
    <name evidence="3" type="ORF">Pan265_03590</name>
</gene>
<organism evidence="3 4">
    <name type="scientific">Mucisphaera calidilacus</name>
    <dbReference type="NCBI Taxonomy" id="2527982"/>
    <lineage>
        <taxon>Bacteria</taxon>
        <taxon>Pseudomonadati</taxon>
        <taxon>Planctomycetota</taxon>
        <taxon>Phycisphaerae</taxon>
        <taxon>Phycisphaerales</taxon>
        <taxon>Phycisphaeraceae</taxon>
        <taxon>Mucisphaera</taxon>
    </lineage>
</organism>